<protein>
    <submittedName>
        <fullName evidence="2 3">Uncharacterized protein</fullName>
    </submittedName>
</protein>
<organism evidence="2">
    <name type="scientific">Puccinia triticina (isolate 1-1 / race 1 (BBBD))</name>
    <name type="common">Brown leaf rust fungus</name>
    <dbReference type="NCBI Taxonomy" id="630390"/>
    <lineage>
        <taxon>Eukaryota</taxon>
        <taxon>Fungi</taxon>
        <taxon>Dikarya</taxon>
        <taxon>Basidiomycota</taxon>
        <taxon>Pucciniomycotina</taxon>
        <taxon>Pucciniomycetes</taxon>
        <taxon>Pucciniales</taxon>
        <taxon>Pucciniaceae</taxon>
        <taxon>Puccinia</taxon>
    </lineage>
</organism>
<dbReference type="EnsemblFungi" id="PTTG_05165-t43_1">
    <property type="protein sequence ID" value="PTTG_05165-t43_1-p1"/>
    <property type="gene ID" value="PTTG_05165"/>
</dbReference>
<reference evidence="2" key="1">
    <citation type="submission" date="2009-11" db="EMBL/GenBank/DDBJ databases">
        <authorList>
            <consortium name="The Broad Institute Genome Sequencing Platform"/>
            <person name="Ward D."/>
            <person name="Feldgarden M."/>
            <person name="Earl A."/>
            <person name="Young S.K."/>
            <person name="Zeng Q."/>
            <person name="Koehrsen M."/>
            <person name="Alvarado L."/>
            <person name="Berlin A."/>
            <person name="Bochicchio J."/>
            <person name="Borenstein D."/>
            <person name="Chapman S.B."/>
            <person name="Chen Z."/>
            <person name="Engels R."/>
            <person name="Freedman E."/>
            <person name="Gellesch M."/>
            <person name="Goldberg J."/>
            <person name="Griggs A."/>
            <person name="Gujja S."/>
            <person name="Heilman E."/>
            <person name="Heiman D."/>
            <person name="Hepburn T."/>
            <person name="Howarth C."/>
            <person name="Jen D."/>
            <person name="Larson L."/>
            <person name="Lewis B."/>
            <person name="Mehta T."/>
            <person name="Park D."/>
            <person name="Pearson M."/>
            <person name="Roberts A."/>
            <person name="Saif S."/>
            <person name="Shea T."/>
            <person name="Shenoy N."/>
            <person name="Sisk P."/>
            <person name="Stolte C."/>
            <person name="Sykes S."/>
            <person name="Thomson T."/>
            <person name="Walk T."/>
            <person name="White J."/>
            <person name="Yandava C."/>
            <person name="Izard J."/>
            <person name="Baranova O.V."/>
            <person name="Blanton J.M."/>
            <person name="Tanner A.C."/>
            <person name="Dewhirst F.E."/>
            <person name="Haas B."/>
            <person name="Nusbaum C."/>
            <person name="Birren B."/>
        </authorList>
    </citation>
    <scope>NUCLEOTIDE SEQUENCE [LARGE SCALE GENOMIC DNA]</scope>
    <source>
        <strain evidence="2">1-1 BBBD Race 1</strain>
    </source>
</reference>
<evidence type="ECO:0000313" key="2">
    <source>
        <dbReference type="EMBL" id="OAV86278.1"/>
    </source>
</evidence>
<evidence type="ECO:0000313" key="4">
    <source>
        <dbReference type="Proteomes" id="UP000005240"/>
    </source>
</evidence>
<dbReference type="VEuPathDB" id="FungiDB:PTTG_05165"/>
<evidence type="ECO:0000256" key="1">
    <source>
        <dbReference type="SAM" id="MobiDB-lite"/>
    </source>
</evidence>
<proteinExistence type="predicted"/>
<name>A0A180G133_PUCT1</name>
<feature type="region of interest" description="Disordered" evidence="1">
    <location>
        <begin position="192"/>
        <end position="248"/>
    </location>
</feature>
<reference evidence="3" key="4">
    <citation type="submission" date="2025-05" db="UniProtKB">
        <authorList>
            <consortium name="EnsemblFungi"/>
        </authorList>
    </citation>
    <scope>IDENTIFICATION</scope>
    <source>
        <strain evidence="3">isolate 1-1 / race 1 (BBBD)</strain>
    </source>
</reference>
<evidence type="ECO:0000313" key="3">
    <source>
        <dbReference type="EnsemblFungi" id="PTTG_05165-t43_1-p1"/>
    </source>
</evidence>
<dbReference type="Proteomes" id="UP000005240">
    <property type="component" value="Unassembled WGS sequence"/>
</dbReference>
<reference evidence="3 4" key="3">
    <citation type="journal article" date="2017" name="G3 (Bethesda)">
        <title>Comparative analysis highlights variable genome content of wheat rusts and divergence of the mating loci.</title>
        <authorList>
            <person name="Cuomo C.A."/>
            <person name="Bakkeren G."/>
            <person name="Khalil H.B."/>
            <person name="Panwar V."/>
            <person name="Joly D."/>
            <person name="Linning R."/>
            <person name="Sakthikumar S."/>
            <person name="Song X."/>
            <person name="Adiconis X."/>
            <person name="Fan L."/>
            <person name="Goldberg J.M."/>
            <person name="Levin J.Z."/>
            <person name="Young S."/>
            <person name="Zeng Q."/>
            <person name="Anikster Y."/>
            <person name="Bruce M."/>
            <person name="Wang M."/>
            <person name="Yin C."/>
            <person name="McCallum B."/>
            <person name="Szabo L.J."/>
            <person name="Hulbert S."/>
            <person name="Chen X."/>
            <person name="Fellers J.P."/>
        </authorList>
    </citation>
    <scope>NUCLEOTIDE SEQUENCE</scope>
    <source>
        <strain evidence="3">isolate 1-1 / race 1 (BBBD)</strain>
        <strain evidence="4">Isolate 1-1 / race 1 (BBBD)</strain>
    </source>
</reference>
<sequence>MDAEKGWRLTGEIFFGAVAGLVPGWRLGAAGQWLGPAGGIWSRGISDGGGGRGYGIWSRAKRLEDEKNWKNTGGGAEAKNFVCRIFSLAHPQAFLVLLYMAHRPSLSSRVKKRHQPNILRRAPPPLHELIPKETPPAVYHAKPTSTRQLLPAQQHTKPNCLPIPETTSPDDRILQCYTPHWPCQNPYVAHMLGPGTRRPQPTPRSHHAPPIMHVQPNKPPLAGRPTQLSPLPRQRPNHSGAGVGSGEGDTAIIKQQQAKAHKEGGAAGGEQYTIVYLPPHFQARMAVYVVVIIPLLLDRVFLANHPKPNDVYAYALGALRCAIGLLLVARAWAAYARLFSQPTGGAQPDEWGVAKPKDVLDDDVWLRRPIRSPLLWTRSLFDGAPATWPAPSARSTLAFWSLSAADCC</sequence>
<reference evidence="2" key="2">
    <citation type="submission" date="2016-05" db="EMBL/GenBank/DDBJ databases">
        <title>Comparative analysis highlights variable genome content of wheat rusts and divergence of the mating loci.</title>
        <authorList>
            <person name="Cuomo C.A."/>
            <person name="Bakkeren G."/>
            <person name="Szabo L."/>
            <person name="Khalil H."/>
            <person name="Joly D."/>
            <person name="Goldberg J."/>
            <person name="Young S."/>
            <person name="Zeng Q."/>
            <person name="Fellers J."/>
        </authorList>
    </citation>
    <scope>NUCLEOTIDE SEQUENCE [LARGE SCALE GENOMIC DNA]</scope>
    <source>
        <strain evidence="2">1-1 BBBD Race 1</strain>
    </source>
</reference>
<keyword evidence="4" id="KW-1185">Reference proteome</keyword>
<dbReference type="AlphaFoldDB" id="A0A180G133"/>
<dbReference type="EMBL" id="ADAS02001352">
    <property type="protein sequence ID" value="OAV86278.1"/>
    <property type="molecule type" value="Genomic_DNA"/>
</dbReference>
<gene>
    <name evidence="2" type="ORF">PTTG_05165</name>
</gene>
<accession>A0A180G133</accession>